<accession>A0ACC1RS62</accession>
<gene>
    <name evidence="1" type="ORF">NM208_g11710</name>
</gene>
<organism evidence="1 2">
    <name type="scientific">Fusarium decemcellulare</name>
    <dbReference type="NCBI Taxonomy" id="57161"/>
    <lineage>
        <taxon>Eukaryota</taxon>
        <taxon>Fungi</taxon>
        <taxon>Dikarya</taxon>
        <taxon>Ascomycota</taxon>
        <taxon>Pezizomycotina</taxon>
        <taxon>Sordariomycetes</taxon>
        <taxon>Hypocreomycetidae</taxon>
        <taxon>Hypocreales</taxon>
        <taxon>Nectriaceae</taxon>
        <taxon>Fusarium</taxon>
        <taxon>Fusarium decemcellulare species complex</taxon>
    </lineage>
</organism>
<evidence type="ECO:0000313" key="1">
    <source>
        <dbReference type="EMBL" id="KAJ3525273.1"/>
    </source>
</evidence>
<dbReference type="EMBL" id="JANRMS010001936">
    <property type="protein sequence ID" value="KAJ3525273.1"/>
    <property type="molecule type" value="Genomic_DNA"/>
</dbReference>
<proteinExistence type="predicted"/>
<evidence type="ECO:0000313" key="2">
    <source>
        <dbReference type="Proteomes" id="UP001148629"/>
    </source>
</evidence>
<sequence length="432" mass="49165">MSEPAPSVLTQATRFVSDVATGRHVLSKLVPVALWLVDAVLCSLIIWKIPYTEIDWVAYMEQISQFVSGERDYTKMEGGTGPLVYPAAHVYTYTGLYYITDEGKDIFLAQQIFGLLYMATLTLVMLCYWRAKAPPYIFPLLILSKRLHSIFVLRCFNDCFAVFFLWLTIYFFQRRSWTIGSVVYSWGLGIKMSLLLVLPAVGVILFLGRGFNASLRLAWLMAQVQFAIGIPFITKNPRGYAARAFELSRQFKFEWTVNWRMLGEELFLSKSFALVLLLLHATVLLVFIAKRWIQPAGRPLSALIPSFLRAKSPFTQHEELRISHYVSPQYVMTTMLSANVIGLLFARSLHYQFYAYLAWASPYLLWRATRSPLVVVSLWLAQEWGWNVFPSTALSSSDVVTVLFATVVLVYFGTDDPIVSEPQVASVEAKNK</sequence>
<keyword evidence="2" id="KW-1185">Reference proteome</keyword>
<protein>
    <submittedName>
        <fullName evidence="1">Uncharacterized protein</fullName>
    </submittedName>
</protein>
<comment type="caution">
    <text evidence="1">The sequence shown here is derived from an EMBL/GenBank/DDBJ whole genome shotgun (WGS) entry which is preliminary data.</text>
</comment>
<dbReference type="Proteomes" id="UP001148629">
    <property type="component" value="Unassembled WGS sequence"/>
</dbReference>
<reference evidence="1" key="1">
    <citation type="submission" date="2022-08" db="EMBL/GenBank/DDBJ databases">
        <title>Genome Sequence of Fusarium decemcellulare.</title>
        <authorList>
            <person name="Buettner E."/>
        </authorList>
    </citation>
    <scope>NUCLEOTIDE SEQUENCE</scope>
    <source>
        <strain evidence="1">Babe19</strain>
    </source>
</reference>
<name>A0ACC1RS62_9HYPO</name>